<evidence type="ECO:0000313" key="3">
    <source>
        <dbReference type="Proteomes" id="UP001497392"/>
    </source>
</evidence>
<reference evidence="2 3" key="1">
    <citation type="submission" date="2024-06" db="EMBL/GenBank/DDBJ databases">
        <authorList>
            <person name="Kraege A."/>
            <person name="Thomma B."/>
        </authorList>
    </citation>
    <scope>NUCLEOTIDE SEQUENCE [LARGE SCALE GENOMIC DNA]</scope>
</reference>
<proteinExistence type="predicted"/>
<keyword evidence="3" id="KW-1185">Reference proteome</keyword>
<feature type="region of interest" description="Disordered" evidence="1">
    <location>
        <begin position="60"/>
        <end position="79"/>
    </location>
</feature>
<comment type="caution">
    <text evidence="2">The sequence shown here is derived from an EMBL/GenBank/DDBJ whole genome shotgun (WGS) entry which is preliminary data.</text>
</comment>
<gene>
    <name evidence="2" type="primary">g11673</name>
    <name evidence="2" type="ORF">VP750_LOCUS10427</name>
</gene>
<organism evidence="2 3">
    <name type="scientific">Coccomyxa viridis</name>
    <dbReference type="NCBI Taxonomy" id="1274662"/>
    <lineage>
        <taxon>Eukaryota</taxon>
        <taxon>Viridiplantae</taxon>
        <taxon>Chlorophyta</taxon>
        <taxon>core chlorophytes</taxon>
        <taxon>Trebouxiophyceae</taxon>
        <taxon>Trebouxiophyceae incertae sedis</taxon>
        <taxon>Coccomyxaceae</taxon>
        <taxon>Coccomyxa</taxon>
    </lineage>
</organism>
<evidence type="ECO:0000313" key="2">
    <source>
        <dbReference type="EMBL" id="CAL5228521.1"/>
    </source>
</evidence>
<dbReference type="EMBL" id="CAXHTA020000018">
    <property type="protein sequence ID" value="CAL5228521.1"/>
    <property type="molecule type" value="Genomic_DNA"/>
</dbReference>
<accession>A0ABP1GCM8</accession>
<sequence>MLCSQFKQGRFGIVKVTPTAHDWRTICIAHILQRPCWAKTGHHTRESRAEYKTRCESCSTSNAQLNGEPPGVPTQRGGG</sequence>
<name>A0ABP1GCM8_9CHLO</name>
<evidence type="ECO:0000256" key="1">
    <source>
        <dbReference type="SAM" id="MobiDB-lite"/>
    </source>
</evidence>
<protein>
    <submittedName>
        <fullName evidence="2">G11673 protein</fullName>
    </submittedName>
</protein>
<dbReference type="Proteomes" id="UP001497392">
    <property type="component" value="Unassembled WGS sequence"/>
</dbReference>